<sequence>MSNLSRDPNLSSERLPDDVVLDILSRLAVKSLMRFRWVSKSWNSIITDPIFITKHLNLNKAKSLSNNDNNGYLLYSDYDEDEDGPGPRRKDLGTAVCSSDRTFTEISRFQIPFLWVSIVGFCNGMFCLNGYVDRVIYLWNPSIKMFKSLSPPLNKSDNDKQILGFAYHSENNDYKILRIVSYYEESALSTEAQVYTLSTDSWRRFVISFGSDHNVRPIDHTYGNPCLFFNGALHAIAYVMDHSYILCFDVNDETFQKIILPEEDFNLYECSLVVFKGSLAMNMIGGFDFNIYLWVMREYGVVDSWTEITVELEAVDRFFCCVDNGEILFCCDSKVISYDPESSNESDLGITVRCDSWLRYTTDPMESLVLLGQGENETIRETEAETEIDTSLSLGENSRETESSSDTLPLSSKYPSLPSWEVQVMNDSGEFETMLVPRSKHVPYVPWTGGPAEADFVEECYSLIESMKNWISSGSQLSFDRQNELSHEIGLLRNKVESQASTIKTLERCQASTIKTLGSLGTRDVGGSSDPVTDSVGGITPSRADEGDPMNTTAQAKEDFSQHIKRLAPQDPSHCQVHESTTLAMFRSKSGHLPSGQQISLDDDDEEDKEQHAKPLAQRHGKRGHL</sequence>
<dbReference type="InterPro" id="IPR050796">
    <property type="entry name" value="SCF_F-box_component"/>
</dbReference>
<dbReference type="PANTHER" id="PTHR31672">
    <property type="entry name" value="BNACNNG10540D PROTEIN"/>
    <property type="match status" value="1"/>
</dbReference>
<dbReference type="GeneID" id="115951347"/>
<dbReference type="Proteomes" id="UP000594261">
    <property type="component" value="Chromosome 7"/>
</dbReference>
<feature type="region of interest" description="Disordered" evidence="1">
    <location>
        <begin position="379"/>
        <end position="410"/>
    </location>
</feature>
<dbReference type="CDD" id="cd22157">
    <property type="entry name" value="F-box_AtFBW1-like"/>
    <property type="match status" value="1"/>
</dbReference>
<dbReference type="InterPro" id="IPR036047">
    <property type="entry name" value="F-box-like_dom_sf"/>
</dbReference>
<keyword evidence="4" id="KW-1185">Reference proteome</keyword>
<name>A0A7N2M3P5_QUELO</name>
<dbReference type="InParanoid" id="A0A7N2M3P5"/>
<dbReference type="NCBIfam" id="TIGR01640">
    <property type="entry name" value="F_box_assoc_1"/>
    <property type="match status" value="1"/>
</dbReference>
<feature type="compositionally biased region" description="Basic residues" evidence="1">
    <location>
        <begin position="617"/>
        <end position="626"/>
    </location>
</feature>
<organism evidence="3 4">
    <name type="scientific">Quercus lobata</name>
    <name type="common">Valley oak</name>
    <dbReference type="NCBI Taxonomy" id="97700"/>
    <lineage>
        <taxon>Eukaryota</taxon>
        <taxon>Viridiplantae</taxon>
        <taxon>Streptophyta</taxon>
        <taxon>Embryophyta</taxon>
        <taxon>Tracheophyta</taxon>
        <taxon>Spermatophyta</taxon>
        <taxon>Magnoliopsida</taxon>
        <taxon>eudicotyledons</taxon>
        <taxon>Gunneridae</taxon>
        <taxon>Pentapetalae</taxon>
        <taxon>rosids</taxon>
        <taxon>fabids</taxon>
        <taxon>Fagales</taxon>
        <taxon>Fagaceae</taxon>
        <taxon>Quercus</taxon>
    </lineage>
</organism>
<proteinExistence type="predicted"/>
<accession>A0A7N2M3P5</accession>
<dbReference type="SUPFAM" id="SSF50965">
    <property type="entry name" value="Galactose oxidase, central domain"/>
    <property type="match status" value="1"/>
</dbReference>
<dbReference type="EnsemblPlants" id="QL07p009581:mrna">
    <property type="protein sequence ID" value="QL07p009581:mrna"/>
    <property type="gene ID" value="QL07p009581"/>
</dbReference>
<dbReference type="EMBL" id="LRBV02000007">
    <property type="status" value="NOT_ANNOTATED_CDS"/>
    <property type="molecule type" value="Genomic_DNA"/>
</dbReference>
<dbReference type="Pfam" id="PF00646">
    <property type="entry name" value="F-box"/>
    <property type="match status" value="1"/>
</dbReference>
<dbReference type="AlphaFoldDB" id="A0A7N2M3P5"/>
<dbReference type="Pfam" id="PF08268">
    <property type="entry name" value="FBA_3"/>
    <property type="match status" value="1"/>
</dbReference>
<dbReference type="OrthoDB" id="10317468at2759"/>
<feature type="domain" description="F-box" evidence="2">
    <location>
        <begin position="9"/>
        <end position="55"/>
    </location>
</feature>
<dbReference type="Gramene" id="QL07p009581:mrna">
    <property type="protein sequence ID" value="QL07p009581:mrna"/>
    <property type="gene ID" value="QL07p009581"/>
</dbReference>
<dbReference type="PANTHER" id="PTHR31672:SF13">
    <property type="entry name" value="F-BOX PROTEIN CPR30-LIKE"/>
    <property type="match status" value="1"/>
</dbReference>
<evidence type="ECO:0000259" key="2">
    <source>
        <dbReference type="PROSITE" id="PS50181"/>
    </source>
</evidence>
<gene>
    <name evidence="3" type="primary">LOC115951347</name>
</gene>
<feature type="region of interest" description="Disordered" evidence="1">
    <location>
        <begin position="522"/>
        <end position="558"/>
    </location>
</feature>
<dbReference type="SMART" id="SM00256">
    <property type="entry name" value="FBOX"/>
    <property type="match status" value="1"/>
</dbReference>
<evidence type="ECO:0000313" key="4">
    <source>
        <dbReference type="Proteomes" id="UP000594261"/>
    </source>
</evidence>
<reference evidence="3" key="2">
    <citation type="submission" date="2021-01" db="UniProtKB">
        <authorList>
            <consortium name="EnsemblPlants"/>
        </authorList>
    </citation>
    <scope>IDENTIFICATION</scope>
</reference>
<dbReference type="InterPro" id="IPR017451">
    <property type="entry name" value="F-box-assoc_interact_dom"/>
</dbReference>
<dbReference type="SUPFAM" id="SSF81383">
    <property type="entry name" value="F-box domain"/>
    <property type="match status" value="1"/>
</dbReference>
<dbReference type="PROSITE" id="PS50181">
    <property type="entry name" value="FBOX"/>
    <property type="match status" value="1"/>
</dbReference>
<dbReference type="KEGG" id="qlo:115951347"/>
<dbReference type="Gene3D" id="1.20.1280.50">
    <property type="match status" value="1"/>
</dbReference>
<reference evidence="3 4" key="1">
    <citation type="journal article" date="2016" name="G3 (Bethesda)">
        <title>First Draft Assembly and Annotation of the Genome of a California Endemic Oak Quercus lobata Nee (Fagaceae).</title>
        <authorList>
            <person name="Sork V.L."/>
            <person name="Fitz-Gibbon S.T."/>
            <person name="Puiu D."/>
            <person name="Crepeau M."/>
            <person name="Gugger P.F."/>
            <person name="Sherman R."/>
            <person name="Stevens K."/>
            <person name="Langley C.H."/>
            <person name="Pellegrini M."/>
            <person name="Salzberg S.L."/>
        </authorList>
    </citation>
    <scope>NUCLEOTIDE SEQUENCE [LARGE SCALE GENOMIC DNA]</scope>
    <source>
        <strain evidence="3 4">cv. SW786</strain>
    </source>
</reference>
<dbReference type="InterPro" id="IPR001810">
    <property type="entry name" value="F-box_dom"/>
</dbReference>
<evidence type="ECO:0000313" key="3">
    <source>
        <dbReference type="EnsemblPlants" id="QL07p009581:mrna"/>
    </source>
</evidence>
<protein>
    <recommendedName>
        <fullName evidence="2">F-box domain-containing protein</fullName>
    </recommendedName>
</protein>
<dbReference type="InterPro" id="IPR013187">
    <property type="entry name" value="F-box-assoc_dom_typ3"/>
</dbReference>
<feature type="region of interest" description="Disordered" evidence="1">
    <location>
        <begin position="587"/>
        <end position="626"/>
    </location>
</feature>
<dbReference type="InterPro" id="IPR011043">
    <property type="entry name" value="Gal_Oxase/kelch_b-propeller"/>
</dbReference>
<dbReference type="RefSeq" id="XP_030924419.1">
    <property type="nucleotide sequence ID" value="XM_031068559.1"/>
</dbReference>
<evidence type="ECO:0000256" key="1">
    <source>
        <dbReference type="SAM" id="MobiDB-lite"/>
    </source>
</evidence>